<proteinExistence type="predicted"/>
<reference evidence="2 3" key="1">
    <citation type="submission" date="2019-06" db="EMBL/GenBank/DDBJ databases">
        <title>Genomic Encyclopedia of Type Strains, Phase IV (KMG-V): Genome sequencing to study the core and pangenomes of soil and plant-associated prokaryotes.</title>
        <authorList>
            <person name="Whitman W."/>
        </authorList>
    </citation>
    <scope>NUCLEOTIDE SEQUENCE [LARGE SCALE GENOMIC DNA]</scope>
    <source>
        <strain evidence="2 3">BR 11622</strain>
    </source>
</reference>
<comment type="caution">
    <text evidence="2">The sequence shown here is derived from an EMBL/GenBank/DDBJ whole genome shotgun (WGS) entry which is preliminary data.</text>
</comment>
<dbReference type="RefSeq" id="WP_145732332.1">
    <property type="nucleotide sequence ID" value="NZ_VITR01000006.1"/>
</dbReference>
<evidence type="ECO:0000313" key="3">
    <source>
        <dbReference type="Proteomes" id="UP000315751"/>
    </source>
</evidence>
<sequence>MDGLEWLQEANVTTAQDDDGLSIILSPVQLSAILQGLSITSGETDTGHFMTRAFGALEIVSGAIEFMGASFLMVTPEPTMLTKVGGTAMALDAVDNVSTGLKKLWTGREYSTLTYQGAAAAARALGCDPDTADEVGLAVEIAVPVSIAAKWAALRIISIRNGWISVAVEDDAGGHIAERHVRKEEAYLRQRLVNEPTIPGAGTFVTRSEAEKFISEAMKANAPKIQQWATTNSRVLRLKYDAGQSVGWVIPRVTGTMSRTSKMIVVLRRATTGNKVYFILTAYPSV</sequence>
<dbReference type="OrthoDB" id="8410182at2"/>
<gene>
    <name evidence="2" type="ORF">FBZ90_106191</name>
</gene>
<evidence type="ECO:0000259" key="1">
    <source>
        <dbReference type="Pfam" id="PF18431"/>
    </source>
</evidence>
<keyword evidence="3" id="KW-1185">Reference proteome</keyword>
<organism evidence="2 3">
    <name type="scientific">Nitrospirillum amazonense</name>
    <dbReference type="NCBI Taxonomy" id="28077"/>
    <lineage>
        <taxon>Bacteria</taxon>
        <taxon>Pseudomonadati</taxon>
        <taxon>Pseudomonadota</taxon>
        <taxon>Alphaproteobacteria</taxon>
        <taxon>Rhodospirillales</taxon>
        <taxon>Azospirillaceae</taxon>
        <taxon>Nitrospirillum</taxon>
    </lineage>
</organism>
<dbReference type="CDD" id="cd20684">
    <property type="entry name" value="CdiA-CT_Yk_RNaseA-like"/>
    <property type="match status" value="1"/>
</dbReference>
<dbReference type="Proteomes" id="UP000315751">
    <property type="component" value="Unassembled WGS sequence"/>
</dbReference>
<evidence type="ECO:0000313" key="2">
    <source>
        <dbReference type="EMBL" id="TWB42591.1"/>
    </source>
</evidence>
<dbReference type="AlphaFoldDB" id="A0A560H8W5"/>
<dbReference type="EMBL" id="VITR01000006">
    <property type="protein sequence ID" value="TWB42591.1"/>
    <property type="molecule type" value="Genomic_DNA"/>
</dbReference>
<name>A0A560H8W5_9PROT</name>
<dbReference type="Pfam" id="PF18431">
    <property type="entry name" value="RNAse_A_bac"/>
    <property type="match status" value="1"/>
</dbReference>
<protein>
    <recommendedName>
        <fullName evidence="1">Bacterial CdiA-CT RNAse A domain-containing protein</fullName>
    </recommendedName>
</protein>
<feature type="domain" description="Bacterial CdiA-CT RNAse A" evidence="1">
    <location>
        <begin position="174"/>
        <end position="284"/>
    </location>
</feature>
<dbReference type="InterPro" id="IPR041436">
    <property type="entry name" value="RNAse_A_bac"/>
</dbReference>
<accession>A0A560H8W5</accession>